<dbReference type="EMBL" id="JAHWGI010001073">
    <property type="protein sequence ID" value="KAK3922186.1"/>
    <property type="molecule type" value="Genomic_DNA"/>
</dbReference>
<accession>A0AAE1HK71</accession>
<proteinExistence type="predicted"/>
<reference evidence="1" key="2">
    <citation type="journal article" date="2023" name="BMC Genomics">
        <title>Pest status, molecular evolution, and epigenetic factors derived from the genome assembly of Frankliniella fusca, a thysanopteran phytovirus vector.</title>
        <authorList>
            <person name="Catto M.A."/>
            <person name="Labadie P.E."/>
            <person name="Jacobson A.L."/>
            <person name="Kennedy G.G."/>
            <person name="Srinivasan R."/>
            <person name="Hunt B.G."/>
        </authorList>
    </citation>
    <scope>NUCLEOTIDE SEQUENCE</scope>
    <source>
        <strain evidence="1">PL_HMW_Pooled</strain>
    </source>
</reference>
<evidence type="ECO:0000313" key="2">
    <source>
        <dbReference type="Proteomes" id="UP001219518"/>
    </source>
</evidence>
<keyword evidence="2" id="KW-1185">Reference proteome</keyword>
<name>A0AAE1HK71_9NEOP</name>
<dbReference type="AlphaFoldDB" id="A0AAE1HK71"/>
<organism evidence="1 2">
    <name type="scientific">Frankliniella fusca</name>
    <dbReference type="NCBI Taxonomy" id="407009"/>
    <lineage>
        <taxon>Eukaryota</taxon>
        <taxon>Metazoa</taxon>
        <taxon>Ecdysozoa</taxon>
        <taxon>Arthropoda</taxon>
        <taxon>Hexapoda</taxon>
        <taxon>Insecta</taxon>
        <taxon>Pterygota</taxon>
        <taxon>Neoptera</taxon>
        <taxon>Paraneoptera</taxon>
        <taxon>Thysanoptera</taxon>
        <taxon>Terebrantia</taxon>
        <taxon>Thripoidea</taxon>
        <taxon>Thripidae</taxon>
        <taxon>Frankliniella</taxon>
    </lineage>
</organism>
<gene>
    <name evidence="1" type="ORF">KUF71_001365</name>
</gene>
<reference evidence="1" key="1">
    <citation type="submission" date="2021-07" db="EMBL/GenBank/DDBJ databases">
        <authorList>
            <person name="Catto M.A."/>
            <person name="Jacobson A."/>
            <person name="Kennedy G."/>
            <person name="Labadie P."/>
            <person name="Hunt B.G."/>
            <person name="Srinivasan R."/>
        </authorList>
    </citation>
    <scope>NUCLEOTIDE SEQUENCE</scope>
    <source>
        <strain evidence="1">PL_HMW_Pooled</strain>
        <tissue evidence="1">Head</tissue>
    </source>
</reference>
<sequence length="86" mass="9782">MMHGFGREAFAFLLYPVPGNWKQLAEWQGVETEKHAFETCSASILLFLSSRLTRNVYFVFQLVSEATSTTPSISVKESLIYLSMQN</sequence>
<evidence type="ECO:0000313" key="1">
    <source>
        <dbReference type="EMBL" id="KAK3922186.1"/>
    </source>
</evidence>
<dbReference type="Proteomes" id="UP001219518">
    <property type="component" value="Unassembled WGS sequence"/>
</dbReference>
<comment type="caution">
    <text evidence="1">The sequence shown here is derived from an EMBL/GenBank/DDBJ whole genome shotgun (WGS) entry which is preliminary data.</text>
</comment>
<protein>
    <submittedName>
        <fullName evidence="1">Nucleotide-binding protein</fullName>
    </submittedName>
</protein>